<evidence type="ECO:0000313" key="1">
    <source>
        <dbReference type="EMBL" id="SPX60127.1"/>
    </source>
</evidence>
<gene>
    <name evidence="1" type="ORF">NCTC12022_00843</name>
</gene>
<dbReference type="EMBL" id="UASS01000006">
    <property type="protein sequence ID" value="SPX60127.1"/>
    <property type="molecule type" value="Genomic_DNA"/>
</dbReference>
<dbReference type="AlphaFoldDB" id="A0A2X1QPJ0"/>
<name>A0A2X1QPJ0_9GAMM</name>
<reference evidence="1 2" key="1">
    <citation type="submission" date="2018-06" db="EMBL/GenBank/DDBJ databases">
        <authorList>
            <consortium name="Pathogen Informatics"/>
            <person name="Doyle S."/>
        </authorList>
    </citation>
    <scope>NUCLEOTIDE SEQUENCE [LARGE SCALE GENOMIC DNA]</scope>
    <source>
        <strain evidence="1 2">NCTC12022</strain>
    </source>
</reference>
<organism evidence="1 2">
    <name type="scientific">Legionella feeleii</name>
    <dbReference type="NCBI Taxonomy" id="453"/>
    <lineage>
        <taxon>Bacteria</taxon>
        <taxon>Pseudomonadati</taxon>
        <taxon>Pseudomonadota</taxon>
        <taxon>Gammaproteobacteria</taxon>
        <taxon>Legionellales</taxon>
        <taxon>Legionellaceae</taxon>
        <taxon>Legionella</taxon>
    </lineage>
</organism>
<accession>A0A2X1QPJ0</accession>
<dbReference type="Proteomes" id="UP000251942">
    <property type="component" value="Unassembled WGS sequence"/>
</dbReference>
<proteinExistence type="predicted"/>
<protein>
    <submittedName>
        <fullName evidence="1">Uncharacterized protein</fullName>
    </submittedName>
</protein>
<sequence length="80" mass="9466">MNKCLNLLLEKPPYWLLRASENNVMELEKYIKGSTSVRMSKKIRCKPSEEKTMDCFAREFQVLLPATLRRKLYEHYGPLS</sequence>
<evidence type="ECO:0000313" key="2">
    <source>
        <dbReference type="Proteomes" id="UP000251942"/>
    </source>
</evidence>